<evidence type="ECO:0000313" key="3">
    <source>
        <dbReference type="EMBL" id="RWS01099.1"/>
    </source>
</evidence>
<evidence type="ECO:0000313" key="2">
    <source>
        <dbReference type="EMBL" id="RWS00844.1"/>
    </source>
</evidence>
<evidence type="ECO:0000256" key="1">
    <source>
        <dbReference type="SAM" id="MobiDB-lite"/>
    </source>
</evidence>
<protein>
    <submittedName>
        <fullName evidence="2">Uncharacterized protein</fullName>
    </submittedName>
</protein>
<gene>
    <name evidence="3" type="ORF">B4U79_04018</name>
    <name evidence="2" type="ORF">B4U79_12716</name>
</gene>
<reference evidence="2 4" key="1">
    <citation type="journal article" date="2018" name="Gigascience">
        <title>Genomes of trombidid mites reveal novel predicted allergens and laterally-transferred genes associated with secondary metabolism.</title>
        <authorList>
            <person name="Dong X."/>
            <person name="Chaisiri K."/>
            <person name="Xia D."/>
            <person name="Armstrong S.D."/>
            <person name="Fang Y."/>
            <person name="Donnelly M.J."/>
            <person name="Kadowaki T."/>
            <person name="McGarry J.W."/>
            <person name="Darby A.C."/>
            <person name="Makepeace B.L."/>
        </authorList>
    </citation>
    <scope>NUCLEOTIDE SEQUENCE [LARGE SCALE GENOMIC DNA]</scope>
    <source>
        <strain evidence="2">UoL-WK</strain>
    </source>
</reference>
<keyword evidence="4" id="KW-1185">Reference proteome</keyword>
<organism evidence="2 4">
    <name type="scientific">Dinothrombium tinctorium</name>
    <dbReference type="NCBI Taxonomy" id="1965070"/>
    <lineage>
        <taxon>Eukaryota</taxon>
        <taxon>Metazoa</taxon>
        <taxon>Ecdysozoa</taxon>
        <taxon>Arthropoda</taxon>
        <taxon>Chelicerata</taxon>
        <taxon>Arachnida</taxon>
        <taxon>Acari</taxon>
        <taxon>Acariformes</taxon>
        <taxon>Trombidiformes</taxon>
        <taxon>Prostigmata</taxon>
        <taxon>Anystina</taxon>
        <taxon>Parasitengona</taxon>
        <taxon>Trombidioidea</taxon>
        <taxon>Trombidiidae</taxon>
        <taxon>Dinothrombium</taxon>
    </lineage>
</organism>
<dbReference type="EMBL" id="NCKU01009852">
    <property type="protein sequence ID" value="RWS01099.1"/>
    <property type="molecule type" value="Genomic_DNA"/>
</dbReference>
<feature type="region of interest" description="Disordered" evidence="1">
    <location>
        <begin position="1"/>
        <end position="46"/>
    </location>
</feature>
<reference evidence="2" key="2">
    <citation type="submission" date="2018-11" db="EMBL/GenBank/DDBJ databases">
        <title>Trombidioid mite genomics.</title>
        <authorList>
            <person name="Dong X."/>
        </authorList>
    </citation>
    <scope>NUCLEOTIDE SEQUENCE</scope>
    <source>
        <strain evidence="2">UoL-WK</strain>
    </source>
</reference>
<sequence>MDVYGEPPVPTLLTFGRPDVSPTGSVTPVTPATTTKDPYPVINPKVLSTGSRTRAASTIQAEGGWPIGFDSVIS</sequence>
<name>A0A443QCU9_9ACAR</name>
<feature type="non-terminal residue" evidence="2">
    <location>
        <position position="74"/>
    </location>
</feature>
<feature type="compositionally biased region" description="Polar residues" evidence="1">
    <location>
        <begin position="22"/>
        <end position="36"/>
    </location>
</feature>
<accession>A0A443QCU9</accession>
<dbReference type="EMBL" id="NCKU01010373">
    <property type="protein sequence ID" value="RWS00844.1"/>
    <property type="molecule type" value="Genomic_DNA"/>
</dbReference>
<dbReference type="OrthoDB" id="6531894at2759"/>
<evidence type="ECO:0000313" key="4">
    <source>
        <dbReference type="Proteomes" id="UP000285301"/>
    </source>
</evidence>
<proteinExistence type="predicted"/>
<dbReference type="Proteomes" id="UP000285301">
    <property type="component" value="Unassembled WGS sequence"/>
</dbReference>
<dbReference type="AlphaFoldDB" id="A0A443QCU9"/>
<comment type="caution">
    <text evidence="2">The sequence shown here is derived from an EMBL/GenBank/DDBJ whole genome shotgun (WGS) entry which is preliminary data.</text>
</comment>